<dbReference type="PANTHER" id="PTHR43792">
    <property type="entry name" value="GNAT FAMILY, PUTATIVE (AFU_ORTHOLOGUE AFUA_3G00765)-RELATED-RELATED"/>
    <property type="match status" value="1"/>
</dbReference>
<dbReference type="Gene3D" id="3.40.630.30">
    <property type="match status" value="1"/>
</dbReference>
<name>A0A238JPM5_9RHOB</name>
<protein>
    <recommendedName>
        <fullName evidence="1">N-acetyltransferase domain-containing protein</fullName>
    </recommendedName>
</protein>
<accession>A0A238JPM5</accession>
<evidence type="ECO:0000313" key="3">
    <source>
        <dbReference type="Proteomes" id="UP000207598"/>
    </source>
</evidence>
<reference evidence="2 3" key="1">
    <citation type="submission" date="2017-05" db="EMBL/GenBank/DDBJ databases">
        <authorList>
            <person name="Song R."/>
            <person name="Chenine A.L."/>
            <person name="Ruprecht R.M."/>
        </authorList>
    </citation>
    <scope>NUCLEOTIDE SEQUENCE [LARGE SCALE GENOMIC DNA]</scope>
    <source>
        <strain evidence="2 3">CECT 8898</strain>
    </source>
</reference>
<dbReference type="InterPro" id="IPR000182">
    <property type="entry name" value="GNAT_dom"/>
</dbReference>
<dbReference type="CDD" id="cd04301">
    <property type="entry name" value="NAT_SF"/>
    <property type="match status" value="1"/>
</dbReference>
<keyword evidence="3" id="KW-1185">Reference proteome</keyword>
<organism evidence="2 3">
    <name type="scientific">Maliponia aquimaris</name>
    <dbReference type="NCBI Taxonomy" id="1673631"/>
    <lineage>
        <taxon>Bacteria</taxon>
        <taxon>Pseudomonadati</taxon>
        <taxon>Pseudomonadota</taxon>
        <taxon>Alphaproteobacteria</taxon>
        <taxon>Rhodobacterales</taxon>
        <taxon>Paracoccaceae</taxon>
        <taxon>Maliponia</taxon>
    </lineage>
</organism>
<dbReference type="PROSITE" id="PS51186">
    <property type="entry name" value="GNAT"/>
    <property type="match status" value="1"/>
</dbReference>
<evidence type="ECO:0000313" key="2">
    <source>
        <dbReference type="EMBL" id="SMX31716.1"/>
    </source>
</evidence>
<dbReference type="InterPro" id="IPR051531">
    <property type="entry name" value="N-acetyltransferase"/>
</dbReference>
<dbReference type="InterPro" id="IPR016181">
    <property type="entry name" value="Acyl_CoA_acyltransferase"/>
</dbReference>
<dbReference type="AlphaFoldDB" id="A0A238JPM5"/>
<sequence>MLDDPALRPSLETRLARMLTPLVLAHLPSDFPPGHGPNAMGDWIATRRARAQVFVVERDADLIGLLFLFRPDPASTDLHLGYLFAEEAWGQGYATELLSGLLAQLRPQAPLTLRASVTTGNPASARVLRKSGFRSDKDQPDKGLLRFHLSL</sequence>
<proteinExistence type="predicted"/>
<dbReference type="GO" id="GO:0016747">
    <property type="term" value="F:acyltransferase activity, transferring groups other than amino-acyl groups"/>
    <property type="evidence" value="ECO:0007669"/>
    <property type="project" value="InterPro"/>
</dbReference>
<dbReference type="EMBL" id="FXYF01000001">
    <property type="protein sequence ID" value="SMX31716.1"/>
    <property type="molecule type" value="Genomic_DNA"/>
</dbReference>
<dbReference type="Proteomes" id="UP000207598">
    <property type="component" value="Unassembled WGS sequence"/>
</dbReference>
<dbReference type="RefSeq" id="WP_176445021.1">
    <property type="nucleotide sequence ID" value="NZ_FXYF01000001.1"/>
</dbReference>
<dbReference type="PANTHER" id="PTHR43792:SF1">
    <property type="entry name" value="N-ACETYLTRANSFERASE DOMAIN-CONTAINING PROTEIN"/>
    <property type="match status" value="1"/>
</dbReference>
<gene>
    <name evidence="2" type="ORF">MAA8898_00015</name>
</gene>
<feature type="domain" description="N-acetyltransferase" evidence="1">
    <location>
        <begin position="11"/>
        <end position="151"/>
    </location>
</feature>
<dbReference type="SUPFAM" id="SSF55729">
    <property type="entry name" value="Acyl-CoA N-acyltransferases (Nat)"/>
    <property type="match status" value="1"/>
</dbReference>
<dbReference type="Pfam" id="PF13302">
    <property type="entry name" value="Acetyltransf_3"/>
    <property type="match status" value="1"/>
</dbReference>
<evidence type="ECO:0000259" key="1">
    <source>
        <dbReference type="PROSITE" id="PS51186"/>
    </source>
</evidence>